<feature type="compositionally biased region" description="Basic and acidic residues" evidence="1">
    <location>
        <begin position="47"/>
        <end position="57"/>
    </location>
</feature>
<feature type="compositionally biased region" description="Basic and acidic residues" evidence="1">
    <location>
        <begin position="463"/>
        <end position="473"/>
    </location>
</feature>
<feature type="compositionally biased region" description="Polar residues" evidence="1">
    <location>
        <begin position="325"/>
        <end position="345"/>
    </location>
</feature>
<feature type="compositionally biased region" description="Low complexity" evidence="1">
    <location>
        <begin position="1225"/>
        <end position="1236"/>
    </location>
</feature>
<feature type="region of interest" description="Disordered" evidence="1">
    <location>
        <begin position="312"/>
        <end position="362"/>
    </location>
</feature>
<feature type="compositionally biased region" description="Polar residues" evidence="1">
    <location>
        <begin position="849"/>
        <end position="858"/>
    </location>
</feature>
<gene>
    <name evidence="2" type="ORF">PHSY_006480</name>
</gene>
<feature type="region of interest" description="Disordered" evidence="1">
    <location>
        <begin position="1472"/>
        <end position="1539"/>
    </location>
</feature>
<feature type="compositionally biased region" description="Polar residues" evidence="1">
    <location>
        <begin position="1014"/>
        <end position="1030"/>
    </location>
</feature>
<dbReference type="Proteomes" id="UP000014071">
    <property type="component" value="Unassembled WGS sequence"/>
</dbReference>
<feature type="compositionally biased region" description="Basic and acidic residues" evidence="1">
    <location>
        <begin position="176"/>
        <end position="185"/>
    </location>
</feature>
<feature type="region of interest" description="Disordered" evidence="1">
    <location>
        <begin position="1186"/>
        <end position="1211"/>
    </location>
</feature>
<feature type="compositionally biased region" description="Low complexity" evidence="1">
    <location>
        <begin position="631"/>
        <end position="644"/>
    </location>
</feature>
<feature type="compositionally biased region" description="Basic and acidic residues" evidence="1">
    <location>
        <begin position="1325"/>
        <end position="1337"/>
    </location>
</feature>
<feature type="compositionally biased region" description="Low complexity" evidence="1">
    <location>
        <begin position="76"/>
        <end position="97"/>
    </location>
</feature>
<evidence type="ECO:0000256" key="1">
    <source>
        <dbReference type="SAM" id="MobiDB-lite"/>
    </source>
</evidence>
<dbReference type="HOGENOM" id="CLU_238168_0_0_1"/>
<feature type="compositionally biased region" description="Polar residues" evidence="1">
    <location>
        <begin position="107"/>
        <end position="118"/>
    </location>
</feature>
<dbReference type="GeneID" id="24111751"/>
<feature type="region of interest" description="Disordered" evidence="1">
    <location>
        <begin position="1426"/>
        <end position="1451"/>
    </location>
</feature>
<feature type="compositionally biased region" description="Polar residues" evidence="1">
    <location>
        <begin position="920"/>
        <end position="933"/>
    </location>
</feature>
<feature type="compositionally biased region" description="Low complexity" evidence="1">
    <location>
        <begin position="554"/>
        <end position="565"/>
    </location>
</feature>
<feature type="region of interest" description="Disordered" evidence="1">
    <location>
        <begin position="1580"/>
        <end position="1624"/>
    </location>
</feature>
<dbReference type="eggNOG" id="ENOG502SD3M">
    <property type="taxonomic scope" value="Eukaryota"/>
</dbReference>
<reference evidence="3" key="1">
    <citation type="journal article" date="2013" name="Genome Announc.">
        <title>Draft genome sequence of the basidiomycetous yeast-like fungus Pseudozyma hubeiensis SY62, which produces an abundant amount of the biosurfactant mannosylerythritol lipids.</title>
        <authorList>
            <person name="Konishi M."/>
            <person name="Hatada Y."/>
            <person name="Horiuchi J."/>
        </authorList>
    </citation>
    <scope>NUCLEOTIDE SEQUENCE [LARGE SCALE GENOMIC DNA]</scope>
    <source>
        <strain evidence="3">SY62</strain>
    </source>
</reference>
<feature type="compositionally biased region" description="Basic and acidic residues" evidence="1">
    <location>
        <begin position="1519"/>
        <end position="1539"/>
    </location>
</feature>
<feature type="compositionally biased region" description="Basic residues" evidence="1">
    <location>
        <begin position="1440"/>
        <end position="1451"/>
    </location>
</feature>
<feature type="region of interest" description="Disordered" evidence="1">
    <location>
        <begin position="1"/>
        <end position="265"/>
    </location>
</feature>
<feature type="compositionally biased region" description="Low complexity" evidence="1">
    <location>
        <begin position="878"/>
        <end position="889"/>
    </location>
</feature>
<feature type="compositionally biased region" description="Basic and acidic residues" evidence="1">
    <location>
        <begin position="497"/>
        <end position="508"/>
    </location>
</feature>
<feature type="region of interest" description="Disordered" evidence="1">
    <location>
        <begin position="1638"/>
        <end position="1657"/>
    </location>
</feature>
<feature type="region of interest" description="Disordered" evidence="1">
    <location>
        <begin position="825"/>
        <end position="899"/>
    </location>
</feature>
<feature type="region of interest" description="Disordered" evidence="1">
    <location>
        <begin position="917"/>
        <end position="938"/>
    </location>
</feature>
<feature type="compositionally biased region" description="Low complexity" evidence="1">
    <location>
        <begin position="1061"/>
        <end position="1095"/>
    </location>
</feature>
<feature type="compositionally biased region" description="Polar residues" evidence="1">
    <location>
        <begin position="1507"/>
        <end position="1516"/>
    </location>
</feature>
<protein>
    <submittedName>
        <fullName evidence="2">Uncharacterized protein</fullName>
    </submittedName>
</protein>
<accession>R9PLC9</accession>
<proteinExistence type="predicted"/>
<feature type="compositionally biased region" description="Polar residues" evidence="1">
    <location>
        <begin position="136"/>
        <end position="156"/>
    </location>
</feature>
<feature type="compositionally biased region" description="Polar residues" evidence="1">
    <location>
        <begin position="754"/>
        <end position="775"/>
    </location>
</feature>
<feature type="region of interest" description="Disordered" evidence="1">
    <location>
        <begin position="1221"/>
        <end position="1240"/>
    </location>
</feature>
<keyword evidence="3" id="KW-1185">Reference proteome</keyword>
<feature type="compositionally biased region" description="Polar residues" evidence="1">
    <location>
        <begin position="245"/>
        <end position="255"/>
    </location>
</feature>
<feature type="region of interest" description="Disordered" evidence="1">
    <location>
        <begin position="790"/>
        <end position="813"/>
    </location>
</feature>
<feature type="region of interest" description="Disordered" evidence="1">
    <location>
        <begin position="627"/>
        <end position="776"/>
    </location>
</feature>
<evidence type="ECO:0000313" key="2">
    <source>
        <dbReference type="EMBL" id="GAC98885.1"/>
    </source>
</evidence>
<feature type="region of interest" description="Disordered" evidence="1">
    <location>
        <begin position="396"/>
        <end position="443"/>
    </location>
</feature>
<name>R9PLC9_PSEHS</name>
<feature type="compositionally biased region" description="Polar residues" evidence="1">
    <location>
        <begin position="1647"/>
        <end position="1656"/>
    </location>
</feature>
<feature type="compositionally biased region" description="Polar residues" evidence="1">
    <location>
        <begin position="890"/>
        <end position="899"/>
    </location>
</feature>
<feature type="region of interest" description="Disordered" evidence="1">
    <location>
        <begin position="463"/>
        <end position="571"/>
    </location>
</feature>
<organism evidence="2 3">
    <name type="scientific">Pseudozyma hubeiensis (strain SY62)</name>
    <name type="common">Yeast</name>
    <dbReference type="NCBI Taxonomy" id="1305764"/>
    <lineage>
        <taxon>Eukaryota</taxon>
        <taxon>Fungi</taxon>
        <taxon>Dikarya</taxon>
        <taxon>Basidiomycota</taxon>
        <taxon>Ustilaginomycotina</taxon>
        <taxon>Ustilaginomycetes</taxon>
        <taxon>Ustilaginales</taxon>
        <taxon>Ustilaginaceae</taxon>
        <taxon>Pseudozyma</taxon>
    </lineage>
</organism>
<evidence type="ECO:0000313" key="3">
    <source>
        <dbReference type="Proteomes" id="UP000014071"/>
    </source>
</evidence>
<dbReference type="EMBL" id="DF238821">
    <property type="protein sequence ID" value="GAC98885.1"/>
    <property type="molecule type" value="Genomic_DNA"/>
</dbReference>
<feature type="compositionally biased region" description="Basic and acidic residues" evidence="1">
    <location>
        <begin position="966"/>
        <end position="978"/>
    </location>
</feature>
<feature type="compositionally biased region" description="Polar residues" evidence="1">
    <location>
        <begin position="430"/>
        <end position="443"/>
    </location>
</feature>
<feature type="compositionally biased region" description="Polar residues" evidence="1">
    <location>
        <begin position="1"/>
        <end position="10"/>
    </location>
</feature>
<feature type="region of interest" description="Disordered" evidence="1">
    <location>
        <begin position="1310"/>
        <end position="1346"/>
    </location>
</feature>
<feature type="region of interest" description="Disordered" evidence="1">
    <location>
        <begin position="965"/>
        <end position="1100"/>
    </location>
</feature>
<dbReference type="OrthoDB" id="2554322at2759"/>
<sequence length="1707" mass="182695">MSTTASTPPRSRQGDRPYRPPPSSSARFYERQQQRWMLPEPDALPHTPERRTPEQQHESSSIHPLLASPTRTPARHSPASTALASPPSASPSHTCSSNGRIHDLESRSPSGSNASATSRLRAASVSTLAPPELTTRARSGSAGSFTRSRISNGYHSTTDDEFVERVSPGSMGALPYDRRERKGHLDSAALASRPCYDHTLYSPKDMPQQPSFQHHKLEDSGDADWDAELGISEADHAEPLRLPALQQTEAASNMSEPIADAPSASVTANNSLSNLASMQGQTHIQSINTADLRGLRVTSAVSENWDDDFLFQNDDDSTNHDQHVSRSSQPKRTGETWSPADTSVSRALHSSAKQNADSDEEVENWDDAFSWNADSMILPSNSTSSSLYGLMTRSDVQAGGTPASDSRANRGLPADRSQSPSRHVDFQHGRATTSATDRLSDLSSTSHITDLSAFLASQSDLESSRPRLSHEGDVLIAPGSPRSRQHRALGPVGSLQREVRTLRGRSDGSGDDTETETPVHEAVATVSARPARRSLGSALGFDVRRKGVTKETPSSKASPSRAAPRNQDETNAAGVKYHAGPQSKSKLGALQRFSFSRSRLSVANMSSSSINEVPEVDDGMQQLYLGHANQSQASIVSRTSTSSNRSRRRSSPSSLEKSYTALRSTSFRRMLGRGEKKMGITGPSASPTRVPTPLSPPRRGADLSQATLPIVSPPRDVPSKHAIEQSTSPPSVWAELRRSLEVTPTRNSDRKNRTGGSNFQRDSQGGTLSAQSGSPRISFVDLTLDATRDRTSMPPLQLPVEGFSPSPGRLPRVLGSQVEAPARNVGLRRDFSSSNTLRAGPASIPGLASTPSQVGSSKDVSKAPHSFGGEKMLRGQDGRSSAGRSVSASTAHSQTSTESLYGFRMRKQFSVSSGADALDSETSYGTSVGSSPGFTRHRSSASYCKADASTASALEDSTWLTSADVADEHGSSSKRDVPYNRSGSMQESPIAPPQTLNGAPSVPHLPEARKQHTPDTSFSLSQDYQPTHTTLVRPDAPPAIHSRGSGSTVEQYPGQPREPIANSSVASASSSGQAMTSTAASSSPRRSASRRNSLSDLKIPSRISKAQTGIRNNMNLVRDFAKGIEELKVLKASYMDHKMRTQLVSSDVEEKVRNWLECADVLIGLGEGRTESDSTARVDTVSHTPLSGQVAGRRTTFSNASERAGPASPLDDVASRAMLSSGARSISGTSQGTSSTVDDGRSVEVHREIDILSTILGGQTLSAAPPGAPRSHARFQSETYSRDDLLYRNTAYSIASSRAHAIASRASLVEETKSGLPGWETSDELQSRTEGRSKTTDRPYNTAPVLSGPNVALGEVIASDGVDVGDVNRSAKRRLRRASRAGLQGLRELLKVFKGTSADGEGADTSKSTGIAELGAVAHDIQQPARVSIDGRPSTPTASKQKRKSLNLKRRSFLRSRTSLDSVSAKGAEALTAAEVTPPLPLSPEEVGTMQPSSHKIDRRKPEPSPAKSSLNTTWEAESADHSREAIEPKRPASAAKKEIRRISFQSALGGGNAKRQSVDLPAVGQLGSRPIDALSRQSLDARPGQPEPPSVQQYPPKHRRPSLAARPAGSAPFSPPDPRRASTSVDTLHLHNQYALQQRAPPRTAPSRSYSSTESDAPVVQKLALRPEAMPGLLVYVQATKQHLQAAIDEINPTVAKPSPVRERAI</sequence>
<dbReference type="RefSeq" id="XP_012192472.1">
    <property type="nucleotide sequence ID" value="XM_012337082.1"/>
</dbReference>